<reference evidence="8 9" key="1">
    <citation type="journal article" date="2011" name="J. Bacteriol.">
        <title>Genome sequence of Haloplasma contractile, an unusual contractile bacterium from a deep-sea anoxic brine lake.</title>
        <authorList>
            <person name="Antunes A."/>
            <person name="Alam I."/>
            <person name="El Dorry H."/>
            <person name="Siam R."/>
            <person name="Robertson A."/>
            <person name="Bajic V.B."/>
            <person name="Stingl U."/>
        </authorList>
    </citation>
    <scope>NUCLEOTIDE SEQUENCE [LARGE SCALE GENOMIC DNA]</scope>
    <source>
        <strain evidence="8 9">SSD-17B</strain>
    </source>
</reference>
<dbReference type="PANTHER" id="PTHR32322">
    <property type="entry name" value="INNER MEMBRANE TRANSPORTER"/>
    <property type="match status" value="1"/>
</dbReference>
<evidence type="ECO:0000256" key="5">
    <source>
        <dbReference type="ARBA" id="ARBA00023136"/>
    </source>
</evidence>
<feature type="transmembrane region" description="Helical" evidence="6">
    <location>
        <begin position="98"/>
        <end position="120"/>
    </location>
</feature>
<evidence type="ECO:0000259" key="7">
    <source>
        <dbReference type="Pfam" id="PF00892"/>
    </source>
</evidence>
<feature type="transmembrane region" description="Helical" evidence="6">
    <location>
        <begin position="217"/>
        <end position="240"/>
    </location>
</feature>
<keyword evidence="9" id="KW-1185">Reference proteome</keyword>
<comment type="caution">
    <text evidence="8">The sequence shown here is derived from an EMBL/GenBank/DDBJ whole genome shotgun (WGS) entry which is preliminary data.</text>
</comment>
<evidence type="ECO:0000313" key="9">
    <source>
        <dbReference type="Proteomes" id="UP000005707"/>
    </source>
</evidence>
<keyword evidence="3 6" id="KW-0812">Transmembrane</keyword>
<feature type="transmembrane region" description="Helical" evidence="6">
    <location>
        <begin position="129"/>
        <end position="146"/>
    </location>
</feature>
<evidence type="ECO:0000256" key="3">
    <source>
        <dbReference type="ARBA" id="ARBA00022692"/>
    </source>
</evidence>
<feature type="transmembrane region" description="Helical" evidence="6">
    <location>
        <begin position="9"/>
        <end position="29"/>
    </location>
</feature>
<name>U2DU96_9MOLU</name>
<protein>
    <submittedName>
        <fullName evidence="8">Drug-metabolite transporter protein</fullName>
    </submittedName>
</protein>
<dbReference type="RefSeq" id="WP_008827396.1">
    <property type="nucleotide sequence ID" value="NZ_AFNU02000006.1"/>
</dbReference>
<feature type="transmembrane region" description="Helical" evidence="6">
    <location>
        <begin position="187"/>
        <end position="205"/>
    </location>
</feature>
<evidence type="ECO:0000256" key="1">
    <source>
        <dbReference type="ARBA" id="ARBA00004141"/>
    </source>
</evidence>
<dbReference type="PANTHER" id="PTHR32322:SF2">
    <property type="entry name" value="EAMA DOMAIN-CONTAINING PROTEIN"/>
    <property type="match status" value="1"/>
</dbReference>
<feature type="transmembrane region" description="Helical" evidence="6">
    <location>
        <begin position="158"/>
        <end position="175"/>
    </location>
</feature>
<comment type="similarity">
    <text evidence="2">Belongs to the EamA transporter family.</text>
</comment>
<dbReference type="EMBL" id="AFNU02000006">
    <property type="protein sequence ID" value="ERJ11997.1"/>
    <property type="molecule type" value="Genomic_DNA"/>
</dbReference>
<organism evidence="8 9">
    <name type="scientific">Haloplasma contractile SSD-17B</name>
    <dbReference type="NCBI Taxonomy" id="1033810"/>
    <lineage>
        <taxon>Bacteria</taxon>
        <taxon>Bacillati</taxon>
        <taxon>Mycoplasmatota</taxon>
        <taxon>Mollicutes</taxon>
        <taxon>Haloplasmatales</taxon>
        <taxon>Haloplasmataceae</taxon>
        <taxon>Haloplasma</taxon>
    </lineage>
</organism>
<keyword evidence="5 6" id="KW-0472">Membrane</keyword>
<dbReference type="GO" id="GO:0016020">
    <property type="term" value="C:membrane"/>
    <property type="evidence" value="ECO:0007669"/>
    <property type="project" value="UniProtKB-SubCell"/>
</dbReference>
<dbReference type="Pfam" id="PF00892">
    <property type="entry name" value="EamA"/>
    <property type="match status" value="2"/>
</dbReference>
<dbReference type="InParanoid" id="U2DU96"/>
<keyword evidence="4 6" id="KW-1133">Transmembrane helix</keyword>
<evidence type="ECO:0000256" key="6">
    <source>
        <dbReference type="SAM" id="Phobius"/>
    </source>
</evidence>
<evidence type="ECO:0000256" key="4">
    <source>
        <dbReference type="ARBA" id="ARBA00022989"/>
    </source>
</evidence>
<feature type="transmembrane region" description="Helical" evidence="6">
    <location>
        <begin position="252"/>
        <end position="269"/>
    </location>
</feature>
<dbReference type="OrthoDB" id="9799821at2"/>
<dbReference type="AlphaFoldDB" id="U2DU96"/>
<feature type="domain" description="EamA" evidence="7">
    <location>
        <begin position="13"/>
        <end position="142"/>
    </location>
</feature>
<dbReference type="Proteomes" id="UP000005707">
    <property type="component" value="Unassembled WGS sequence"/>
</dbReference>
<accession>U2DU96</accession>
<dbReference type="InterPro" id="IPR050638">
    <property type="entry name" value="AA-Vitamin_Transporters"/>
</dbReference>
<reference evidence="8 9" key="2">
    <citation type="journal article" date="2013" name="PLoS ONE">
        <title>INDIGO - INtegrated Data Warehouse of MIcrobial GenOmes with Examples from the Red Sea Extremophiles.</title>
        <authorList>
            <person name="Alam I."/>
            <person name="Antunes A."/>
            <person name="Kamau A.A."/>
            <person name="Ba Alawi W."/>
            <person name="Kalkatawi M."/>
            <person name="Stingl U."/>
            <person name="Bajic V.B."/>
        </authorList>
    </citation>
    <scope>NUCLEOTIDE SEQUENCE [LARGE SCALE GENOMIC DNA]</scope>
    <source>
        <strain evidence="8 9">SSD-17B</strain>
    </source>
</reference>
<evidence type="ECO:0000256" key="2">
    <source>
        <dbReference type="ARBA" id="ARBA00007362"/>
    </source>
</evidence>
<comment type="subcellular location">
    <subcellularLocation>
        <location evidence="1">Membrane</location>
        <topology evidence="1">Multi-pass membrane protein</topology>
    </subcellularLocation>
</comment>
<dbReference type="eggNOG" id="COG0697">
    <property type="taxonomic scope" value="Bacteria"/>
</dbReference>
<sequence>MVKKTRKQITFTILMIIAMLFWGGSWQSGKIVSSDMPSEVLIFWRFFITFISFIPVMIYRKESIKLGKIGWVQVIVGTAFLVLYNLFFFSGLREGLSISGGVIVTTLNPLFTFLIASVILKHKGGKRELLGLGLGFFGGLILIEIWNIGKGTLFDEGVLFFLLAALSWALLSTVSQRSKSHMSAFTFSFYTYGLSAFIDLFFALPKGVFDFEQMSPSFWINVLYLSLGASTFGITAYFYAASNLGANKASTFTFIVPSSAMLFGFIILGEVPTRNMIFGGILALAAVYIINMKPKNHLKTTTVSSV</sequence>
<dbReference type="SUPFAM" id="SSF103481">
    <property type="entry name" value="Multidrug resistance efflux transporter EmrE"/>
    <property type="match status" value="2"/>
</dbReference>
<evidence type="ECO:0000313" key="8">
    <source>
        <dbReference type="EMBL" id="ERJ11997.1"/>
    </source>
</evidence>
<proteinExistence type="inferred from homology"/>
<dbReference type="FunCoup" id="U2DU96">
    <property type="interactions" value="385"/>
</dbReference>
<gene>
    <name evidence="8" type="ORF">HLPCO_001911</name>
</gene>
<feature type="domain" description="EamA" evidence="7">
    <location>
        <begin position="157"/>
        <end position="291"/>
    </location>
</feature>
<feature type="transmembrane region" description="Helical" evidence="6">
    <location>
        <begin position="71"/>
        <end position="92"/>
    </location>
</feature>
<feature type="transmembrane region" description="Helical" evidence="6">
    <location>
        <begin position="275"/>
        <end position="291"/>
    </location>
</feature>
<feature type="transmembrane region" description="Helical" evidence="6">
    <location>
        <begin position="41"/>
        <end position="59"/>
    </location>
</feature>
<dbReference type="InterPro" id="IPR037185">
    <property type="entry name" value="EmrE-like"/>
</dbReference>
<dbReference type="STRING" id="1033810.HLPCO_001911"/>
<dbReference type="InterPro" id="IPR000620">
    <property type="entry name" value="EamA_dom"/>
</dbReference>